<dbReference type="PROSITE" id="PS00455">
    <property type="entry name" value="AMP_BINDING"/>
    <property type="match status" value="1"/>
</dbReference>
<feature type="domain" description="AMP-binding enzyme C-terminal" evidence="4">
    <location>
        <begin position="456"/>
        <end position="533"/>
    </location>
</feature>
<dbReference type="RefSeq" id="WP_012645325.1">
    <property type="nucleotide sequence ID" value="NC_011979.1"/>
</dbReference>
<dbReference type="HOGENOM" id="CLU_000022_59_7_7"/>
<evidence type="ECO:0000313" key="6">
    <source>
        <dbReference type="Proteomes" id="UP000007721"/>
    </source>
</evidence>
<feature type="domain" description="AMP-dependent synthetase/ligase" evidence="3">
    <location>
        <begin position="33"/>
        <end position="405"/>
    </location>
</feature>
<dbReference type="PANTHER" id="PTHR43767:SF1">
    <property type="entry name" value="NONRIBOSOMAL PEPTIDE SYNTHASE PES1 (EUROFUNG)-RELATED"/>
    <property type="match status" value="1"/>
</dbReference>
<dbReference type="SUPFAM" id="SSF56801">
    <property type="entry name" value="Acetyl-CoA synthetase-like"/>
    <property type="match status" value="1"/>
</dbReference>
<dbReference type="eggNOG" id="COG1021">
    <property type="taxonomic scope" value="Bacteria"/>
</dbReference>
<evidence type="ECO:0000259" key="4">
    <source>
        <dbReference type="Pfam" id="PF13193"/>
    </source>
</evidence>
<gene>
    <name evidence="5" type="ordered locus">Geob_0224</name>
</gene>
<evidence type="ECO:0000259" key="3">
    <source>
        <dbReference type="Pfam" id="PF00501"/>
    </source>
</evidence>
<dbReference type="Gene3D" id="3.40.50.12780">
    <property type="entry name" value="N-terminal domain of ligase-like"/>
    <property type="match status" value="1"/>
</dbReference>
<keyword evidence="2 5" id="KW-0436">Ligase</keyword>
<dbReference type="Pfam" id="PF00501">
    <property type="entry name" value="AMP-binding"/>
    <property type="match status" value="1"/>
</dbReference>
<dbReference type="InterPro" id="IPR042099">
    <property type="entry name" value="ANL_N_sf"/>
</dbReference>
<dbReference type="InterPro" id="IPR025110">
    <property type="entry name" value="AMP-bd_C"/>
</dbReference>
<dbReference type="PANTHER" id="PTHR43767">
    <property type="entry name" value="LONG-CHAIN-FATTY-ACID--COA LIGASE"/>
    <property type="match status" value="1"/>
</dbReference>
<name>B9M938_GEODF</name>
<sequence length="550" mass="60203">MIKNGFTEWPEDFAQAYRDAGYWRDQTIGEVLAERFARFADRTALIAEDGAHYTYADLDRLSTRLALHFKNLGLQPYDRVIHQIPNGPVSVLTFLGLLKAGAVPVMTLPPHREAEIGHFARLSGARGYAIASQVREFDFQALAGTVQEQNPSLEFVLVTGGMPGPGYQSIDAMLLDPIEERAGSTSLPRPDPDFPAVLLLSGGTTGIPKLIPRTHNDYAYNFLRCAEVCGLDGETSVLVAVPQAHNFALACPGLLGTLATGGCELLSANTATEQLMKLIETHRLTHFIAVPTMILGLLDHPERGKYDLSSLRMILTGGSKLNPEVALRLRPELGCDVLQVLGMAEGPLYWTRLEDPDDVRLHTQGRPQSPGDEFRIVDPESGKEVAPGEVGELWCRGPHTIRGYYRADEHNTRAFSSDGFYKSGDLVRLHESGNIVVEGRNKDCINRGGEKISAEEIENHLIAHGSVLNCAVVAMPDAIFGEKCCAFVVPAPGASLTLEGLCDFLIKERKIARFKLPERLETLDALPLTNVGKINKKALREIIVQLQQAA</sequence>
<reference evidence="5 6" key="1">
    <citation type="submission" date="2009-01" db="EMBL/GenBank/DDBJ databases">
        <title>Complete sequence of Geobacter sp. FRC-32.</title>
        <authorList>
            <consortium name="US DOE Joint Genome Institute"/>
            <person name="Lucas S."/>
            <person name="Copeland A."/>
            <person name="Lapidus A."/>
            <person name="Glavina del Rio T."/>
            <person name="Dalin E."/>
            <person name="Tice H."/>
            <person name="Bruce D."/>
            <person name="Goodwin L."/>
            <person name="Pitluck S."/>
            <person name="Saunders E."/>
            <person name="Brettin T."/>
            <person name="Detter J.C."/>
            <person name="Han C."/>
            <person name="Larimer F."/>
            <person name="Land M."/>
            <person name="Hauser L."/>
            <person name="Kyrpides N."/>
            <person name="Ovchinnikova G."/>
            <person name="Kostka J."/>
            <person name="Richardson P."/>
        </authorList>
    </citation>
    <scope>NUCLEOTIDE SEQUENCE [LARGE SCALE GENOMIC DNA]</scope>
    <source>
        <strain evidence="6">DSM 22248 / JCM 15807 / FRC-32</strain>
    </source>
</reference>
<keyword evidence="6" id="KW-1185">Reference proteome</keyword>
<dbReference type="GO" id="GO:0016878">
    <property type="term" value="F:acid-thiol ligase activity"/>
    <property type="evidence" value="ECO:0007669"/>
    <property type="project" value="UniProtKB-ARBA"/>
</dbReference>
<dbReference type="InterPro" id="IPR050237">
    <property type="entry name" value="ATP-dep_AMP-bd_enzyme"/>
</dbReference>
<accession>B9M938</accession>
<dbReference type="InterPro" id="IPR020845">
    <property type="entry name" value="AMP-binding_CS"/>
</dbReference>
<dbReference type="FunFam" id="3.30.300.30:FF:000008">
    <property type="entry name" value="2,3-dihydroxybenzoate-AMP ligase"/>
    <property type="match status" value="1"/>
</dbReference>
<dbReference type="EMBL" id="CP001390">
    <property type="protein sequence ID" value="ACM18596.1"/>
    <property type="molecule type" value="Genomic_DNA"/>
</dbReference>
<dbReference type="Pfam" id="PF13193">
    <property type="entry name" value="AMP-binding_C"/>
    <property type="match status" value="1"/>
</dbReference>
<evidence type="ECO:0000313" key="5">
    <source>
        <dbReference type="EMBL" id="ACM18596.1"/>
    </source>
</evidence>
<protein>
    <submittedName>
        <fullName evidence="5">2,3-dihydroxybenzoate--coenzyme A ligase, putative</fullName>
    </submittedName>
</protein>
<dbReference type="Gene3D" id="3.30.300.30">
    <property type="match status" value="1"/>
</dbReference>
<evidence type="ECO:0000256" key="1">
    <source>
        <dbReference type="ARBA" id="ARBA00006432"/>
    </source>
</evidence>
<dbReference type="OrthoDB" id="9803968at2"/>
<dbReference type="InterPro" id="IPR000873">
    <property type="entry name" value="AMP-dep_synth/lig_dom"/>
</dbReference>
<organism evidence="5 6">
    <name type="scientific">Geotalea daltonii (strain DSM 22248 / JCM 15807 / FRC-32)</name>
    <name type="common">Geobacter daltonii</name>
    <dbReference type="NCBI Taxonomy" id="316067"/>
    <lineage>
        <taxon>Bacteria</taxon>
        <taxon>Pseudomonadati</taxon>
        <taxon>Thermodesulfobacteriota</taxon>
        <taxon>Desulfuromonadia</taxon>
        <taxon>Geobacterales</taxon>
        <taxon>Geobacteraceae</taxon>
        <taxon>Geotalea</taxon>
    </lineage>
</organism>
<dbReference type="AlphaFoldDB" id="B9M938"/>
<dbReference type="InterPro" id="IPR045851">
    <property type="entry name" value="AMP-bd_C_sf"/>
</dbReference>
<evidence type="ECO:0000256" key="2">
    <source>
        <dbReference type="ARBA" id="ARBA00022598"/>
    </source>
</evidence>
<comment type="similarity">
    <text evidence="1">Belongs to the ATP-dependent AMP-binding enzyme family.</text>
</comment>
<proteinExistence type="inferred from homology"/>
<dbReference type="STRING" id="316067.Geob_0224"/>
<dbReference type="KEGG" id="geo:Geob_0224"/>
<dbReference type="Proteomes" id="UP000007721">
    <property type="component" value="Chromosome"/>
</dbReference>